<organism evidence="8 9">
    <name type="scientific">Aerococcus urinaehominis</name>
    <dbReference type="NCBI Taxonomy" id="128944"/>
    <lineage>
        <taxon>Bacteria</taxon>
        <taxon>Bacillati</taxon>
        <taxon>Bacillota</taxon>
        <taxon>Bacilli</taxon>
        <taxon>Lactobacillales</taxon>
        <taxon>Aerococcaceae</taxon>
        <taxon>Aerococcus</taxon>
    </lineage>
</organism>
<dbReference type="Gene3D" id="1.10.287.130">
    <property type="match status" value="1"/>
</dbReference>
<dbReference type="PROSITE" id="PS50885">
    <property type="entry name" value="HAMP"/>
    <property type="match status" value="1"/>
</dbReference>
<dbReference type="CDD" id="cd06225">
    <property type="entry name" value="HAMP"/>
    <property type="match status" value="1"/>
</dbReference>
<dbReference type="PANTHER" id="PTHR45453">
    <property type="entry name" value="PHOSPHATE REGULON SENSOR PROTEIN PHOR"/>
    <property type="match status" value="1"/>
</dbReference>
<dbReference type="SUPFAM" id="SSF47384">
    <property type="entry name" value="Homodimeric domain of signal transducing histidine kinase"/>
    <property type="match status" value="1"/>
</dbReference>
<dbReference type="InterPro" id="IPR003660">
    <property type="entry name" value="HAMP_dom"/>
</dbReference>
<dbReference type="InterPro" id="IPR036097">
    <property type="entry name" value="HisK_dim/P_sf"/>
</dbReference>
<dbReference type="InterPro" id="IPR050351">
    <property type="entry name" value="BphY/WalK/GraS-like"/>
</dbReference>
<evidence type="ECO:0000256" key="1">
    <source>
        <dbReference type="ARBA" id="ARBA00000085"/>
    </source>
</evidence>
<dbReference type="InterPro" id="IPR005467">
    <property type="entry name" value="His_kinase_dom"/>
</dbReference>
<evidence type="ECO:0000256" key="4">
    <source>
        <dbReference type="ARBA" id="ARBA00022553"/>
    </source>
</evidence>
<dbReference type="GO" id="GO:0005886">
    <property type="term" value="C:plasma membrane"/>
    <property type="evidence" value="ECO:0007669"/>
    <property type="project" value="TreeGrafter"/>
</dbReference>
<dbReference type="InterPro" id="IPR004358">
    <property type="entry name" value="Sig_transdc_His_kin-like_C"/>
</dbReference>
<dbReference type="SMART" id="SM00304">
    <property type="entry name" value="HAMP"/>
    <property type="match status" value="1"/>
</dbReference>
<accession>A0A109RGX9</accession>
<dbReference type="PROSITE" id="PS50109">
    <property type="entry name" value="HIS_KIN"/>
    <property type="match status" value="1"/>
</dbReference>
<dbReference type="SUPFAM" id="SSF55874">
    <property type="entry name" value="ATPase domain of HSP90 chaperone/DNA topoisomerase II/histidine kinase"/>
    <property type="match status" value="1"/>
</dbReference>
<dbReference type="OrthoDB" id="3436at2"/>
<dbReference type="SMART" id="SM00388">
    <property type="entry name" value="HisKA"/>
    <property type="match status" value="1"/>
</dbReference>
<gene>
    <name evidence="8" type="ORF">AWM75_05280</name>
</gene>
<dbReference type="InterPro" id="IPR003594">
    <property type="entry name" value="HATPase_dom"/>
</dbReference>
<keyword evidence="5" id="KW-0808">Transferase</keyword>
<dbReference type="Proteomes" id="UP000062260">
    <property type="component" value="Chromosome"/>
</dbReference>
<reference evidence="9" key="2">
    <citation type="submission" date="2016-01" db="EMBL/GenBank/DDBJ databases">
        <title>Six Aerococcus type strain genome sequencing and assembly using PacBio and Illumina Hiseq.</title>
        <authorList>
            <person name="Carkaci D."/>
            <person name="Dargis R."/>
            <person name="Nielsen X.C."/>
            <person name="Skovgaard O."/>
            <person name="Fuursted K."/>
            <person name="Christensen J.J."/>
        </authorList>
    </citation>
    <scope>NUCLEOTIDE SEQUENCE [LARGE SCALE GENOMIC DNA]</scope>
    <source>
        <strain evidence="9">CCUG42038B</strain>
    </source>
</reference>
<evidence type="ECO:0000313" key="8">
    <source>
        <dbReference type="EMBL" id="AMB99441.1"/>
    </source>
</evidence>
<dbReference type="KEGG" id="auh:AWM75_05280"/>
<comment type="catalytic activity">
    <reaction evidence="1">
        <text>ATP + protein L-histidine = ADP + protein N-phospho-L-histidine.</text>
        <dbReference type="EC" id="2.7.13.3"/>
    </reaction>
</comment>
<evidence type="ECO:0000256" key="5">
    <source>
        <dbReference type="ARBA" id="ARBA00022679"/>
    </source>
</evidence>
<evidence type="ECO:0000256" key="3">
    <source>
        <dbReference type="ARBA" id="ARBA00012438"/>
    </source>
</evidence>
<dbReference type="PRINTS" id="PR00344">
    <property type="entry name" value="BCTRLSENSOR"/>
</dbReference>
<dbReference type="AlphaFoldDB" id="A0A109RGX9"/>
<dbReference type="GO" id="GO:0004721">
    <property type="term" value="F:phosphoprotein phosphatase activity"/>
    <property type="evidence" value="ECO:0007669"/>
    <property type="project" value="TreeGrafter"/>
</dbReference>
<dbReference type="Gene3D" id="6.10.340.10">
    <property type="match status" value="1"/>
</dbReference>
<dbReference type="Pfam" id="PF00512">
    <property type="entry name" value="HisKA"/>
    <property type="match status" value="1"/>
</dbReference>
<dbReference type="RefSeq" id="WP_067979183.1">
    <property type="nucleotide sequence ID" value="NZ_CP014163.1"/>
</dbReference>
<dbReference type="InterPro" id="IPR036890">
    <property type="entry name" value="HATPase_C_sf"/>
</dbReference>
<proteinExistence type="predicted"/>
<keyword evidence="7" id="KW-0902">Two-component regulatory system</keyword>
<dbReference type="CDD" id="cd00082">
    <property type="entry name" value="HisKA"/>
    <property type="match status" value="1"/>
</dbReference>
<protein>
    <recommendedName>
        <fullName evidence="3">histidine kinase</fullName>
        <ecNumber evidence="3">2.7.13.3</ecNumber>
    </recommendedName>
</protein>
<comment type="subcellular location">
    <subcellularLocation>
        <location evidence="2">Membrane</location>
    </subcellularLocation>
</comment>
<reference evidence="8 9" key="1">
    <citation type="journal article" date="2016" name="Genome Announc.">
        <title>Complete Genome Sequences of Aerococcus christensenii CCUG 28831T, Aerococcus sanguinicola CCUG 43001T, Aerococcus urinae CCUG 36881T, Aerococcus urinaeequi CCUG 28094T, Aerococcus urinaehominis CCUG 42038 BT, and Aerococcus viridans CCUG 4311T.</title>
        <authorList>
            <person name="Carkaci D."/>
            <person name="Dargis R."/>
            <person name="Nielsen X.C."/>
            <person name="Skovgaard O."/>
            <person name="Fuursted K."/>
            <person name="Christensen J.J."/>
        </authorList>
    </citation>
    <scope>NUCLEOTIDE SEQUENCE [LARGE SCALE GENOMIC DNA]</scope>
    <source>
        <strain evidence="8 9">CCUG42038B</strain>
    </source>
</reference>
<evidence type="ECO:0000256" key="6">
    <source>
        <dbReference type="ARBA" id="ARBA00022777"/>
    </source>
</evidence>
<evidence type="ECO:0000256" key="2">
    <source>
        <dbReference type="ARBA" id="ARBA00004370"/>
    </source>
</evidence>
<dbReference type="Pfam" id="PF00672">
    <property type="entry name" value="HAMP"/>
    <property type="match status" value="1"/>
</dbReference>
<dbReference type="Pfam" id="PF02518">
    <property type="entry name" value="HATPase_c"/>
    <property type="match status" value="1"/>
</dbReference>
<evidence type="ECO:0000313" key="9">
    <source>
        <dbReference type="Proteomes" id="UP000062260"/>
    </source>
</evidence>
<keyword evidence="6" id="KW-0418">Kinase</keyword>
<sequence length="474" mass="53744">MHYFFRQLAAFLVVILVTVMTMGFSLVNFTSNEIYEREEARLLELAASIMVQPLSQDYLSDIELILQGNNVKVAYYDASDQLVYPGWDQIGNGPQNNALNTGERLRLRQGRYLGLRAYDMGFSNDNNDAWSVFVPIRDSQGNYQGYLVLGTPTRLVDKFLLNLQDNIVKGFTLAALVAIVLSAAFAHYQQRRFSEFSRATKEIAAGDYDISLTSKGRDTIDYLAADFNTMIASLKASQAEVLRQQDLRQQLMLDVAHEMRTPLTTMNGILEGFAHGLIKEDKREQSMRLLYNETNRLIRLVNENLDYEKILNEDDPLHRQVFKVQPVLADILLQMESIAQDQGNQMILDCSEEIEVYADFDRFRQIFVNLLKNANQFTEHGKIKVTADYDQGLTKIAVADTGIGMSTDQQAHIFERFYKADASRKNSQYGEAGIGLALVAKLLERHQADIMVDSQLGQGSTFTVSFKSEKLIKE</sequence>
<dbReference type="Gene3D" id="3.30.565.10">
    <property type="entry name" value="Histidine kinase-like ATPase, C-terminal domain"/>
    <property type="match status" value="1"/>
</dbReference>
<dbReference type="SUPFAM" id="SSF158472">
    <property type="entry name" value="HAMP domain-like"/>
    <property type="match status" value="1"/>
</dbReference>
<dbReference type="GO" id="GO:0000155">
    <property type="term" value="F:phosphorelay sensor kinase activity"/>
    <property type="evidence" value="ECO:0007669"/>
    <property type="project" value="InterPro"/>
</dbReference>
<dbReference type="InterPro" id="IPR003661">
    <property type="entry name" value="HisK_dim/P_dom"/>
</dbReference>
<dbReference type="SMART" id="SM00387">
    <property type="entry name" value="HATPase_c"/>
    <property type="match status" value="1"/>
</dbReference>
<dbReference type="FunFam" id="3.30.565.10:FF:000006">
    <property type="entry name" value="Sensor histidine kinase WalK"/>
    <property type="match status" value="1"/>
</dbReference>
<dbReference type="GO" id="GO:0016036">
    <property type="term" value="P:cellular response to phosphate starvation"/>
    <property type="evidence" value="ECO:0007669"/>
    <property type="project" value="TreeGrafter"/>
</dbReference>
<name>A0A109RGX9_9LACT</name>
<evidence type="ECO:0000256" key="7">
    <source>
        <dbReference type="ARBA" id="ARBA00023012"/>
    </source>
</evidence>
<dbReference type="EC" id="2.7.13.3" evidence="3"/>
<keyword evidence="4" id="KW-0597">Phosphoprotein</keyword>
<dbReference type="EMBL" id="CP014163">
    <property type="protein sequence ID" value="AMB99441.1"/>
    <property type="molecule type" value="Genomic_DNA"/>
</dbReference>
<dbReference type="PANTHER" id="PTHR45453:SF1">
    <property type="entry name" value="PHOSPHATE REGULON SENSOR PROTEIN PHOR"/>
    <property type="match status" value="1"/>
</dbReference>
<keyword evidence="9" id="KW-1185">Reference proteome</keyword>
<dbReference type="STRING" id="128944.AWM75_05280"/>